<dbReference type="Gene3D" id="1.10.287.1080">
    <property type="entry name" value="MazG-like"/>
    <property type="match status" value="1"/>
</dbReference>
<evidence type="ECO:0008006" key="3">
    <source>
        <dbReference type="Google" id="ProtNLM"/>
    </source>
</evidence>
<evidence type="ECO:0000313" key="1">
    <source>
        <dbReference type="EMBL" id="OXS41549.1"/>
    </source>
</evidence>
<proteinExistence type="predicted"/>
<dbReference type="AlphaFoldDB" id="A0A226R8W1"/>
<name>A0A226R8W1_9LACO</name>
<sequence length="198" mass="22618">MDKLIEMVNAWAKERGLDKVDARTQYTKLIEEQGELAKAIMQKNVDGDSGVLDSIGDYQVTLIIYCLIRDIHIAFWKTVINPKDFATETIYMNLVSTSSKIIASYNKGLVTNEIRNIENTFQLLSLVAGKYDTTLEDTLELAYNEIKDRKGRLVNGVFIKEDDFTSTQGYERGFEDGKNHVFELIKNKFDLGRESNEL</sequence>
<comment type="caution">
    <text evidence="1">The sequence shown here is derived from an EMBL/GenBank/DDBJ whole genome shotgun (WGS) entry which is preliminary data.</text>
</comment>
<dbReference type="Proteomes" id="UP000215261">
    <property type="component" value="Unassembled WGS sequence"/>
</dbReference>
<dbReference type="EMBL" id="LUGO01000030">
    <property type="protein sequence ID" value="OXS41549.1"/>
    <property type="molecule type" value="Genomic_DNA"/>
</dbReference>
<protein>
    <recommendedName>
        <fullName evidence="3">DNA-binding protein</fullName>
    </recommendedName>
</protein>
<organism evidence="1 2">
    <name type="scientific">Ligilactobacillus agilis</name>
    <dbReference type="NCBI Taxonomy" id="1601"/>
    <lineage>
        <taxon>Bacteria</taxon>
        <taxon>Bacillati</taxon>
        <taxon>Bacillota</taxon>
        <taxon>Bacilli</taxon>
        <taxon>Lactobacillales</taxon>
        <taxon>Lactobacillaceae</taxon>
        <taxon>Ligilactobacillus</taxon>
    </lineage>
</organism>
<dbReference type="RefSeq" id="WP_089144603.1">
    <property type="nucleotide sequence ID" value="NZ_LUGD01000066.1"/>
</dbReference>
<gene>
    <name evidence="1" type="ORF">AYP69_02660</name>
</gene>
<accession>A0A226R8W1</accession>
<reference evidence="1 2" key="1">
    <citation type="submission" date="2016-03" db="EMBL/GenBank/DDBJ databases">
        <title>Sequencing of Lactobacillus Species from Commercial Turkeys.</title>
        <authorList>
            <person name="Johnson T.J."/>
            <person name="Youmans B.P."/>
            <person name="Case K.A."/>
        </authorList>
    </citation>
    <scope>NUCLEOTIDE SEQUENCE [LARGE SCALE GENOMIC DNA]</scope>
    <source>
        <strain evidence="1 2">UMNLA1</strain>
    </source>
</reference>
<evidence type="ECO:0000313" key="2">
    <source>
        <dbReference type="Proteomes" id="UP000215261"/>
    </source>
</evidence>
<dbReference type="CDD" id="cd11540">
    <property type="entry name" value="NTP-PPase_u3"/>
    <property type="match status" value="1"/>
</dbReference>
<dbReference type="SUPFAM" id="SSF101386">
    <property type="entry name" value="all-alpha NTP pyrophosphatases"/>
    <property type="match status" value="1"/>
</dbReference>